<dbReference type="PROSITE" id="PS01046">
    <property type="entry name" value="LON_SER"/>
    <property type="match status" value="1"/>
</dbReference>
<dbReference type="GO" id="GO:0016887">
    <property type="term" value="F:ATP hydrolysis activity"/>
    <property type="evidence" value="ECO:0007669"/>
    <property type="project" value="UniProtKB-UniRule"/>
</dbReference>
<dbReference type="Proteomes" id="UP000029879">
    <property type="component" value="Unassembled WGS sequence"/>
</dbReference>
<evidence type="ECO:0000256" key="12">
    <source>
        <dbReference type="PIRSR" id="PIRSR001174-1"/>
    </source>
</evidence>
<dbReference type="InterPro" id="IPR014721">
    <property type="entry name" value="Ribsml_uS5_D2-typ_fold_subgr"/>
</dbReference>
<dbReference type="Gene3D" id="1.20.58.1480">
    <property type="match status" value="1"/>
</dbReference>
<dbReference type="InterPro" id="IPR027065">
    <property type="entry name" value="Lon_Prtase"/>
</dbReference>
<evidence type="ECO:0000256" key="3">
    <source>
        <dbReference type="ARBA" id="ARBA00022670"/>
    </source>
</evidence>
<dbReference type="HAMAP" id="MF_01973">
    <property type="entry name" value="lon_bact"/>
    <property type="match status" value="1"/>
</dbReference>
<dbReference type="GO" id="GO:0005737">
    <property type="term" value="C:cytoplasm"/>
    <property type="evidence" value="ECO:0007669"/>
    <property type="project" value="UniProtKB-SubCell"/>
</dbReference>
<evidence type="ECO:0000313" key="20">
    <source>
        <dbReference type="Proteomes" id="UP000029879"/>
    </source>
</evidence>
<dbReference type="InterPro" id="IPR003111">
    <property type="entry name" value="Lon_prtase_N"/>
</dbReference>
<dbReference type="InterPro" id="IPR054594">
    <property type="entry name" value="Lon_lid"/>
</dbReference>
<dbReference type="EMBL" id="JRQI01000034">
    <property type="protein sequence ID" value="KGK57801.1"/>
    <property type="molecule type" value="Genomic_DNA"/>
</dbReference>
<dbReference type="InterPro" id="IPR008269">
    <property type="entry name" value="Lon_proteolytic"/>
</dbReference>
<dbReference type="Gene3D" id="3.40.50.300">
    <property type="entry name" value="P-loop containing nucleotide triphosphate hydrolases"/>
    <property type="match status" value="1"/>
</dbReference>
<gene>
    <name evidence="10" type="primary">lon</name>
    <name evidence="19" type="ORF">NC00_11280</name>
</gene>
<dbReference type="InterPro" id="IPR015947">
    <property type="entry name" value="PUA-like_sf"/>
</dbReference>
<dbReference type="RefSeq" id="WP_047695406.1">
    <property type="nucleotide sequence ID" value="NZ_KN265487.1"/>
</dbReference>
<organism evidence="19 20">
    <name type="scientific">Xanthomonas cannabis pv. phaseoli</name>
    <dbReference type="NCBI Taxonomy" id="1885902"/>
    <lineage>
        <taxon>Bacteria</taxon>
        <taxon>Pseudomonadati</taxon>
        <taxon>Pseudomonadota</taxon>
        <taxon>Gammaproteobacteria</taxon>
        <taxon>Lysobacterales</taxon>
        <taxon>Lysobacteraceae</taxon>
        <taxon>Xanthomonas</taxon>
    </lineage>
</organism>
<comment type="subcellular location">
    <subcellularLocation>
        <location evidence="1 10 11">Cytoplasm</location>
    </subcellularLocation>
</comment>
<dbReference type="Pfam" id="PF22667">
    <property type="entry name" value="Lon_lid"/>
    <property type="match status" value="1"/>
</dbReference>
<dbReference type="Gene3D" id="3.30.230.10">
    <property type="match status" value="1"/>
</dbReference>
<evidence type="ECO:0000256" key="9">
    <source>
        <dbReference type="ARBA" id="ARBA00050665"/>
    </source>
</evidence>
<dbReference type="SMART" id="SM00382">
    <property type="entry name" value="AAA"/>
    <property type="match status" value="1"/>
</dbReference>
<dbReference type="SMART" id="SM00464">
    <property type="entry name" value="LON"/>
    <property type="match status" value="1"/>
</dbReference>
<comment type="subunit">
    <text evidence="10 11">Homohexamer. Organized in a ring with a central cavity.</text>
</comment>
<dbReference type="Pfam" id="PF05362">
    <property type="entry name" value="Lon_C"/>
    <property type="match status" value="1"/>
</dbReference>
<dbReference type="InterPro" id="IPR003593">
    <property type="entry name" value="AAA+_ATPase"/>
</dbReference>
<evidence type="ECO:0000256" key="16">
    <source>
        <dbReference type="SAM" id="MobiDB-lite"/>
    </source>
</evidence>
<dbReference type="PROSITE" id="PS51786">
    <property type="entry name" value="LON_PROTEOLYTIC"/>
    <property type="match status" value="1"/>
</dbReference>
<keyword evidence="3 10" id="KW-0645">Protease</keyword>
<dbReference type="Gene3D" id="1.10.8.60">
    <property type="match status" value="1"/>
</dbReference>
<feature type="region of interest" description="Disordered" evidence="16">
    <location>
        <begin position="792"/>
        <end position="823"/>
    </location>
</feature>
<dbReference type="GO" id="GO:0004176">
    <property type="term" value="F:ATP-dependent peptidase activity"/>
    <property type="evidence" value="ECO:0007669"/>
    <property type="project" value="UniProtKB-UniRule"/>
</dbReference>
<dbReference type="InterPro" id="IPR027543">
    <property type="entry name" value="Lon_bac"/>
</dbReference>
<evidence type="ECO:0000256" key="8">
    <source>
        <dbReference type="ARBA" id="ARBA00023016"/>
    </source>
</evidence>
<evidence type="ECO:0000256" key="4">
    <source>
        <dbReference type="ARBA" id="ARBA00022741"/>
    </source>
</evidence>
<feature type="compositionally biased region" description="Polar residues" evidence="16">
    <location>
        <begin position="814"/>
        <end position="823"/>
    </location>
</feature>
<feature type="active site" evidence="10 12">
    <location>
        <position position="694"/>
    </location>
</feature>
<proteinExistence type="evidence at transcript level"/>
<dbReference type="PIRSF" id="PIRSF001174">
    <property type="entry name" value="Lon_proteas"/>
    <property type="match status" value="1"/>
</dbReference>
<evidence type="ECO:0000256" key="10">
    <source>
        <dbReference type="HAMAP-Rule" id="MF_01973"/>
    </source>
</evidence>
<dbReference type="NCBIfam" id="NF008053">
    <property type="entry name" value="PRK10787.1"/>
    <property type="match status" value="1"/>
</dbReference>
<evidence type="ECO:0000256" key="6">
    <source>
        <dbReference type="ARBA" id="ARBA00022825"/>
    </source>
</evidence>
<dbReference type="GO" id="GO:0005524">
    <property type="term" value="F:ATP binding"/>
    <property type="evidence" value="ECO:0007669"/>
    <property type="project" value="UniProtKB-UniRule"/>
</dbReference>
<evidence type="ECO:0000259" key="18">
    <source>
        <dbReference type="PROSITE" id="PS51787"/>
    </source>
</evidence>
<dbReference type="FunFam" id="3.40.50.300:FF:000021">
    <property type="entry name" value="Lon protease homolog"/>
    <property type="match status" value="1"/>
</dbReference>
<evidence type="ECO:0000256" key="2">
    <source>
        <dbReference type="ARBA" id="ARBA00022490"/>
    </source>
</evidence>
<keyword evidence="19" id="KW-0238">DNA-binding</keyword>
<dbReference type="PROSITE" id="PS51787">
    <property type="entry name" value="LON_N"/>
    <property type="match status" value="1"/>
</dbReference>
<evidence type="ECO:0000256" key="11">
    <source>
        <dbReference type="PIRNR" id="PIRNR001174"/>
    </source>
</evidence>
<dbReference type="InterPro" id="IPR020568">
    <property type="entry name" value="Ribosomal_Su5_D2-typ_SF"/>
</dbReference>
<dbReference type="EC" id="3.4.21.53" evidence="10 11"/>
<dbReference type="GO" id="GO:0043565">
    <property type="term" value="F:sequence-specific DNA binding"/>
    <property type="evidence" value="ECO:0007669"/>
    <property type="project" value="UniProtKB-UniRule"/>
</dbReference>
<dbReference type="InterPro" id="IPR003959">
    <property type="entry name" value="ATPase_AAA_core"/>
</dbReference>
<dbReference type="SUPFAM" id="SSF54211">
    <property type="entry name" value="Ribosomal protein S5 domain 2-like"/>
    <property type="match status" value="1"/>
</dbReference>
<dbReference type="AlphaFoldDB" id="A0AB34P8F3"/>
<dbReference type="SUPFAM" id="SSF52540">
    <property type="entry name" value="P-loop containing nucleoside triphosphate hydrolases"/>
    <property type="match status" value="1"/>
</dbReference>
<keyword evidence="5 10" id="KW-0378">Hydrolase</keyword>
<evidence type="ECO:0000256" key="7">
    <source>
        <dbReference type="ARBA" id="ARBA00022840"/>
    </source>
</evidence>
<dbReference type="PANTHER" id="PTHR10046">
    <property type="entry name" value="ATP DEPENDENT LON PROTEASE FAMILY MEMBER"/>
    <property type="match status" value="1"/>
</dbReference>
<dbReference type="GO" id="GO:0034605">
    <property type="term" value="P:cellular response to heat"/>
    <property type="evidence" value="ECO:0007669"/>
    <property type="project" value="UniProtKB-UniRule"/>
</dbReference>
<dbReference type="Pfam" id="PF02190">
    <property type="entry name" value="LON_substr_bdg"/>
    <property type="match status" value="1"/>
</dbReference>
<dbReference type="InterPro" id="IPR046336">
    <property type="entry name" value="Lon_prtase_N_sf"/>
</dbReference>
<comment type="function">
    <text evidence="10">ATP-dependent serine protease that mediates the selective degradation of mutant and abnormal proteins as well as certain short-lived regulatory proteins. Required for cellular homeostasis and for survival from DNA damage and developmental changes induced by stress. Degrades polypeptides processively to yield small peptide fragments that are 5 to 10 amino acids long. Binds to DNA in a double-stranded, site-specific manner.</text>
</comment>
<keyword evidence="2 10" id="KW-0963">Cytoplasm</keyword>
<dbReference type="InterPro" id="IPR004815">
    <property type="entry name" value="Lon_bac/euk-typ"/>
</dbReference>
<dbReference type="Pfam" id="PF00004">
    <property type="entry name" value="AAA"/>
    <property type="match status" value="1"/>
</dbReference>
<dbReference type="NCBIfam" id="TIGR00763">
    <property type="entry name" value="lon"/>
    <property type="match status" value="1"/>
</dbReference>
<dbReference type="GO" id="GO:0006515">
    <property type="term" value="P:protein quality control for misfolded or incompletely synthesized proteins"/>
    <property type="evidence" value="ECO:0007669"/>
    <property type="project" value="UniProtKB-UniRule"/>
</dbReference>
<evidence type="ECO:0000256" key="1">
    <source>
        <dbReference type="ARBA" id="ARBA00004496"/>
    </source>
</evidence>
<dbReference type="GO" id="GO:0004252">
    <property type="term" value="F:serine-type endopeptidase activity"/>
    <property type="evidence" value="ECO:0007669"/>
    <property type="project" value="UniProtKB-UniRule"/>
</dbReference>
<feature type="domain" description="Lon N-terminal" evidence="18">
    <location>
        <begin position="11"/>
        <end position="205"/>
    </location>
</feature>
<feature type="domain" description="Lon proteolytic" evidence="17">
    <location>
        <begin position="607"/>
        <end position="788"/>
    </location>
</feature>
<reference evidence="19 20" key="1">
    <citation type="submission" date="2014-10" db="EMBL/GenBank/DDBJ databases">
        <title>Genome sequence of a Xanthomonas strain that is pathogenic on beans.</title>
        <authorList>
            <person name="Aritua V."/>
            <person name="Sapp M."/>
            <person name="Harrison J."/>
            <person name="Smith J."/>
            <person name="Studholme D."/>
        </authorList>
    </citation>
    <scope>NUCLEOTIDE SEQUENCE [LARGE SCALE GENOMIC DNA]</scope>
    <source>
        <strain evidence="19 20">Nyagatare</strain>
    </source>
</reference>
<comment type="similarity">
    <text evidence="10 11 14 15">Belongs to the peptidase S16 family.</text>
</comment>
<dbReference type="InterPro" id="IPR027417">
    <property type="entry name" value="P-loop_NTPase"/>
</dbReference>
<dbReference type="PRINTS" id="PR00830">
    <property type="entry name" value="ENDOLAPTASE"/>
</dbReference>
<protein>
    <recommendedName>
        <fullName evidence="10 11">Lon protease</fullName>
        <ecNumber evidence="10 11">3.4.21.53</ecNumber>
    </recommendedName>
    <alternativeName>
        <fullName evidence="10">ATP-dependent protease La</fullName>
    </alternativeName>
</protein>
<keyword evidence="7 10" id="KW-0067">ATP-binding</keyword>
<feature type="active site" evidence="10 12">
    <location>
        <position position="737"/>
    </location>
</feature>
<keyword evidence="8 10" id="KW-0346">Stress response</keyword>
<feature type="binding site" evidence="10 13">
    <location>
        <begin position="357"/>
        <end position="364"/>
    </location>
    <ligand>
        <name>ATP</name>
        <dbReference type="ChEBI" id="CHEBI:30616"/>
    </ligand>
</feature>
<dbReference type="InterPro" id="IPR008268">
    <property type="entry name" value="Peptidase_S16_AS"/>
</dbReference>
<accession>A0AB34P8F3</accession>
<evidence type="ECO:0000256" key="13">
    <source>
        <dbReference type="PIRSR" id="PIRSR001174-2"/>
    </source>
</evidence>
<name>A0AB34P8F3_9XANT</name>
<comment type="induction">
    <text evidence="10">By heat shock.</text>
</comment>
<evidence type="ECO:0000313" key="19">
    <source>
        <dbReference type="EMBL" id="KGK57801.1"/>
    </source>
</evidence>
<dbReference type="SUPFAM" id="SSF88697">
    <property type="entry name" value="PUA domain-like"/>
    <property type="match status" value="1"/>
</dbReference>
<evidence type="ECO:0000256" key="5">
    <source>
        <dbReference type="ARBA" id="ARBA00022801"/>
    </source>
</evidence>
<dbReference type="Gene3D" id="1.20.5.5270">
    <property type="match status" value="1"/>
</dbReference>
<dbReference type="Gene3D" id="2.30.130.40">
    <property type="entry name" value="LON domain-like"/>
    <property type="match status" value="1"/>
</dbReference>
<dbReference type="FunFam" id="1.20.5.5270:FF:000002">
    <property type="entry name" value="Lon protease homolog"/>
    <property type="match status" value="1"/>
</dbReference>
<comment type="caution">
    <text evidence="19">The sequence shown here is derived from an EMBL/GenBank/DDBJ whole genome shotgun (WGS) entry which is preliminary data.</text>
</comment>
<dbReference type="CDD" id="cd19500">
    <property type="entry name" value="RecA-like_Lon"/>
    <property type="match status" value="1"/>
</dbReference>
<evidence type="ECO:0000256" key="15">
    <source>
        <dbReference type="RuleBase" id="RU000591"/>
    </source>
</evidence>
<keyword evidence="4 10" id="KW-0547">Nucleotide-binding</keyword>
<evidence type="ECO:0000259" key="17">
    <source>
        <dbReference type="PROSITE" id="PS51786"/>
    </source>
</evidence>
<sequence>MAQSQSEVLDLPVLPLRDVVVFPHMVIPLFVGRDKSMRALEKAMEADKRILLVAQKSAETDDPAAGDLYTVGTLAQVLQLLKLPDGTIKVLVEGLSRVTVDKVVEQDGALQGQGTEVEASDAREPREVEAIARSLMSLFEQYVKTNRKLPPELLQTLAGIDEPGRLADTIAAHIGVRLADKQRLLEITDIGERLELLVGLVDGEIDVQQLEKRIRGRVKSQMEKSQREYYLNEQMKAIQKELGDLDDAPGELEELARKIAEAGMPKPVETKAKAELNKLKQMSPMSAEAAVVRNYLDWLLGVPWKKRTKVRKDLKVAEDTLDADHYGLDKVKERILEYLAVQSRVKQMKGPILCLVGPPGVGKTSLGQSIAKATNRKFVRMSLGGIRDEAEIRGHRRTYVGSMPGRLVQNLNKVGSKNPLFLLDEIDKMSMDFRGDPSSALLEVLDPEQNNSFNDHYLEVDLDLSEVMFVATSNSLNIPGPLLDRMEVIRIPGYTEDEKLNIAMRYLVPKQIKANGLKPEEIEIGGDAIQDVVRYYTRESGVRNLEREIAKICRKVVKEIALAGPQPAGKKAVAKKGKPKALVTVGSKNLDKYLGVRRFDFGRAEEENEIGLVTGLAWTEVGGELLQVESTLVPGKGNLILTGQLGNVMKESASAALSVVRSRAERLGIDVDFLQKQDVHVHVPDGATPKDGPSAGIAMVTSLVSILTKVPIRADVAMTGEITLRGRVSAIGGLKEKLLAALRGGIRTVLIPDENRKDLADIPANVTRDLNIVPVKWIDEVLDLALERPLAPKKAGKEKARKTASRVAVRGKSRTTPGTRVKH</sequence>
<evidence type="ECO:0000256" key="14">
    <source>
        <dbReference type="PROSITE-ProRule" id="PRU01122"/>
    </source>
</evidence>
<dbReference type="FunFam" id="3.30.230.10:FF:000010">
    <property type="entry name" value="Lon protease"/>
    <property type="match status" value="1"/>
</dbReference>
<comment type="catalytic activity">
    <reaction evidence="9 10 11 14">
        <text>Hydrolysis of proteins in presence of ATP.</text>
        <dbReference type="EC" id="3.4.21.53"/>
    </reaction>
</comment>
<feature type="compositionally biased region" description="Basic residues" evidence="16">
    <location>
        <begin position="794"/>
        <end position="813"/>
    </location>
</feature>
<keyword evidence="6 10" id="KW-0720">Serine protease</keyword>